<keyword evidence="1" id="KW-0472">Membrane</keyword>
<dbReference type="RefSeq" id="WP_110855272.1">
    <property type="nucleotide sequence ID" value="NZ_QJSQ01000009.1"/>
</dbReference>
<evidence type="ECO:0000313" key="3">
    <source>
        <dbReference type="Proteomes" id="UP000247772"/>
    </source>
</evidence>
<protein>
    <submittedName>
        <fullName evidence="2">Uncharacterized protein</fullName>
    </submittedName>
</protein>
<dbReference type="OrthoDB" id="6422829at2"/>
<evidence type="ECO:0000256" key="1">
    <source>
        <dbReference type="SAM" id="Phobius"/>
    </source>
</evidence>
<dbReference type="Proteomes" id="UP000247772">
    <property type="component" value="Unassembled WGS sequence"/>
</dbReference>
<feature type="transmembrane region" description="Helical" evidence="1">
    <location>
        <begin position="24"/>
        <end position="53"/>
    </location>
</feature>
<name>A0A2V4TGB0_9BURK</name>
<evidence type="ECO:0000313" key="2">
    <source>
        <dbReference type="EMBL" id="PYE22851.1"/>
    </source>
</evidence>
<sequence length="121" mass="12861">MAQQQTAKTISAEDTLKRVNTVRYVFLAALMTVPILGMLIGAFLAIRTVAIIFARSGQLAKDLGLAVGTIVVGFAGMFVAVWGLTSGHGVLALIADFLLNFWILRGVVFGRLAHIYTAPAA</sequence>
<comment type="caution">
    <text evidence="2">The sequence shown here is derived from an EMBL/GenBank/DDBJ whole genome shotgun (WGS) entry which is preliminary data.</text>
</comment>
<dbReference type="EMBL" id="QJSQ01000009">
    <property type="protein sequence ID" value="PYE22851.1"/>
    <property type="molecule type" value="Genomic_DNA"/>
</dbReference>
<feature type="transmembrane region" description="Helical" evidence="1">
    <location>
        <begin position="65"/>
        <end position="84"/>
    </location>
</feature>
<dbReference type="AlphaFoldDB" id="A0A2V4TGB0"/>
<keyword evidence="1" id="KW-0812">Transmembrane</keyword>
<gene>
    <name evidence="2" type="ORF">C7410_109147</name>
</gene>
<keyword evidence="1" id="KW-1133">Transmembrane helix</keyword>
<proteinExistence type="predicted"/>
<feature type="transmembrane region" description="Helical" evidence="1">
    <location>
        <begin position="90"/>
        <end position="108"/>
    </location>
</feature>
<accession>A0A2V4TGB0</accession>
<organism evidence="2 3">
    <name type="scientific">Paraburkholderia silvatlantica</name>
    <dbReference type="NCBI Taxonomy" id="321895"/>
    <lineage>
        <taxon>Bacteria</taxon>
        <taxon>Pseudomonadati</taxon>
        <taxon>Pseudomonadota</taxon>
        <taxon>Betaproteobacteria</taxon>
        <taxon>Burkholderiales</taxon>
        <taxon>Burkholderiaceae</taxon>
        <taxon>Paraburkholderia</taxon>
    </lineage>
</organism>
<reference evidence="2 3" key="1">
    <citation type="submission" date="2018-06" db="EMBL/GenBank/DDBJ databases">
        <title>Genomic Encyclopedia of Type Strains, Phase IV (KMG-V): Genome sequencing to study the core and pangenomes of soil and plant-associated prokaryotes.</title>
        <authorList>
            <person name="Whitman W."/>
        </authorList>
    </citation>
    <scope>NUCLEOTIDE SEQUENCE [LARGE SCALE GENOMIC DNA]</scope>
    <source>
        <strain evidence="2 3">SRCL-318</strain>
    </source>
</reference>